<dbReference type="EMBL" id="CP129970">
    <property type="protein sequence ID" value="WKK84367.2"/>
    <property type="molecule type" value="Genomic_DNA"/>
</dbReference>
<evidence type="ECO:0000313" key="8">
    <source>
        <dbReference type="EMBL" id="WKK84367.2"/>
    </source>
</evidence>
<evidence type="ECO:0000256" key="2">
    <source>
        <dbReference type="ARBA" id="ARBA00022553"/>
    </source>
</evidence>
<organism evidence="8 9">
    <name type="scientific">Marivirga arenosa</name>
    <dbReference type="NCBI Taxonomy" id="3059076"/>
    <lineage>
        <taxon>Bacteria</taxon>
        <taxon>Pseudomonadati</taxon>
        <taxon>Bacteroidota</taxon>
        <taxon>Cytophagia</taxon>
        <taxon>Cytophagales</taxon>
        <taxon>Marivirgaceae</taxon>
        <taxon>Marivirga</taxon>
    </lineage>
</organism>
<evidence type="ECO:0000256" key="6">
    <source>
        <dbReference type="HAMAP-Rule" id="MF_00479"/>
    </source>
</evidence>
<dbReference type="AlphaFoldDB" id="A0AA49GDV1"/>
<dbReference type="RefSeq" id="WP_308356678.1">
    <property type="nucleotide sequence ID" value="NZ_CP129970.2"/>
</dbReference>
<reference evidence="8" key="1">
    <citation type="submission" date="2023-08" db="EMBL/GenBank/DDBJ databases">
        <title>Comparative genomics and taxonomic characterization of three novel marine species of genus Marivirga.</title>
        <authorList>
            <person name="Muhammad N."/>
            <person name="Kim S.-G."/>
        </authorList>
    </citation>
    <scope>NUCLEOTIDE SEQUENCE [LARGE SCALE GENOMIC DNA]</scope>
    <source>
        <strain evidence="8">ABR2-2</strain>
    </source>
</reference>
<comment type="similarity">
    <text evidence="6">Belongs to the RnfG family.</text>
</comment>
<dbReference type="InterPro" id="IPR010209">
    <property type="entry name" value="Ion_transpt_RnfG/RsxG"/>
</dbReference>
<protein>
    <recommendedName>
        <fullName evidence="6">Ion-translocating oxidoreductase complex subunit G</fullName>
        <ecNumber evidence="6">7.-.-.-</ecNumber>
    </recommendedName>
    <alternativeName>
        <fullName evidence="6">Rnf electron transport complex subunit G</fullName>
    </alternativeName>
</protein>
<gene>
    <name evidence="6" type="primary">rnfG</name>
    <name evidence="8" type="ORF">QYS48_19610</name>
</gene>
<evidence type="ECO:0000256" key="5">
    <source>
        <dbReference type="ARBA" id="ARBA00022982"/>
    </source>
</evidence>
<dbReference type="PIRSF" id="PIRSF006091">
    <property type="entry name" value="E_trnsport_RnfG"/>
    <property type="match status" value="1"/>
</dbReference>
<dbReference type="SMART" id="SM00900">
    <property type="entry name" value="FMN_bind"/>
    <property type="match status" value="1"/>
</dbReference>
<dbReference type="GO" id="GO:0009055">
    <property type="term" value="F:electron transfer activity"/>
    <property type="evidence" value="ECO:0007669"/>
    <property type="project" value="InterPro"/>
</dbReference>
<dbReference type="GO" id="GO:0005886">
    <property type="term" value="C:plasma membrane"/>
    <property type="evidence" value="ECO:0007669"/>
    <property type="project" value="UniProtKB-SubCell"/>
</dbReference>
<keyword evidence="3 6" id="KW-0285">Flavoprotein</keyword>
<comment type="subunit">
    <text evidence="6">The complex is composed of six subunits: RnfA, RnfB, RnfC, RnfD, RnfE and RnfG.</text>
</comment>
<accession>A0AA49GDV1</accession>
<dbReference type="GO" id="GO:0022900">
    <property type="term" value="P:electron transport chain"/>
    <property type="evidence" value="ECO:0007669"/>
    <property type="project" value="UniProtKB-UniRule"/>
</dbReference>
<keyword evidence="6" id="KW-0812">Transmembrane</keyword>
<comment type="subcellular location">
    <subcellularLocation>
        <location evidence="6">Cell membrane</location>
        <topology evidence="6">Single-pass membrane protein</topology>
    </subcellularLocation>
</comment>
<keyword evidence="4 6" id="KW-0288">FMN</keyword>
<keyword evidence="5 6" id="KW-0249">Electron transport</keyword>
<dbReference type="Proteomes" id="UP001244443">
    <property type="component" value="Chromosome"/>
</dbReference>
<evidence type="ECO:0000259" key="7">
    <source>
        <dbReference type="SMART" id="SM00900"/>
    </source>
</evidence>
<sequence length="228" mass="25035">MKETTQIAPTNSFKMIKAMALIGILCGLLIVLTYEGTLARIADLKEKALQEAIFKVLPGSTQTQAFSYNKSSFDIASKGDQNLVYAGYDENGELIGLAIVASGQGYADVIRVLYGYSIDNQKIIGFYVLESKETPGLGDKIEKDPSFLSNFEALDASLNEAKSAIQNKIVTVKKGEKVNEWEIDGITGATISSRAIGDIIGKSTQKWIPIIYKNQSVFKKYRNEQSQQ</sequence>
<comment type="cofactor">
    <cofactor evidence="6">
        <name>FMN</name>
        <dbReference type="ChEBI" id="CHEBI:58210"/>
    </cofactor>
</comment>
<dbReference type="Pfam" id="PF04205">
    <property type="entry name" value="FMN_bind"/>
    <property type="match status" value="1"/>
</dbReference>
<feature type="modified residue" description="FMN phosphoryl threonine" evidence="6">
    <location>
        <position position="190"/>
    </location>
</feature>
<name>A0AA49GDV1_9BACT</name>
<keyword evidence="6" id="KW-0472">Membrane</keyword>
<keyword evidence="2 6" id="KW-0597">Phosphoprotein</keyword>
<feature type="domain" description="FMN-binding" evidence="7">
    <location>
        <begin position="105"/>
        <end position="207"/>
    </location>
</feature>
<keyword evidence="6" id="KW-1278">Translocase</keyword>
<keyword evidence="1 6" id="KW-0813">Transport</keyword>
<dbReference type="EC" id="7.-.-.-" evidence="6"/>
<evidence type="ECO:0000313" key="9">
    <source>
        <dbReference type="Proteomes" id="UP001244443"/>
    </source>
</evidence>
<keyword evidence="6" id="KW-1003">Cell membrane</keyword>
<dbReference type="HAMAP" id="MF_00479">
    <property type="entry name" value="RsxG_RnfG"/>
    <property type="match status" value="1"/>
</dbReference>
<dbReference type="PANTHER" id="PTHR36118:SF1">
    <property type="entry name" value="ION-TRANSLOCATING OXIDOREDUCTASE COMPLEX SUBUNIT G"/>
    <property type="match status" value="1"/>
</dbReference>
<keyword evidence="6" id="KW-1133">Transmembrane helix</keyword>
<proteinExistence type="inferred from homology"/>
<comment type="function">
    <text evidence="6">Part of a membrane-bound complex that couples electron transfer with translocation of ions across the membrane.</text>
</comment>
<evidence type="ECO:0000256" key="3">
    <source>
        <dbReference type="ARBA" id="ARBA00022630"/>
    </source>
</evidence>
<dbReference type="InterPro" id="IPR007329">
    <property type="entry name" value="FMN-bd"/>
</dbReference>
<dbReference type="PANTHER" id="PTHR36118">
    <property type="entry name" value="ION-TRANSLOCATING OXIDOREDUCTASE COMPLEX SUBUNIT G"/>
    <property type="match status" value="1"/>
</dbReference>
<evidence type="ECO:0000256" key="4">
    <source>
        <dbReference type="ARBA" id="ARBA00022643"/>
    </source>
</evidence>
<evidence type="ECO:0000256" key="1">
    <source>
        <dbReference type="ARBA" id="ARBA00022448"/>
    </source>
</evidence>
<dbReference type="GO" id="GO:0010181">
    <property type="term" value="F:FMN binding"/>
    <property type="evidence" value="ECO:0007669"/>
    <property type="project" value="InterPro"/>
</dbReference>
<keyword evidence="9" id="KW-1185">Reference proteome</keyword>